<dbReference type="InterPro" id="IPR017930">
    <property type="entry name" value="Myb_dom"/>
</dbReference>
<dbReference type="CDD" id="cd11660">
    <property type="entry name" value="SANT_TRF"/>
    <property type="match status" value="1"/>
</dbReference>
<accession>A0ABD1BF76</accession>
<feature type="compositionally biased region" description="Polar residues" evidence="3">
    <location>
        <begin position="229"/>
        <end position="240"/>
    </location>
</feature>
<comment type="subcellular location">
    <subcellularLocation>
        <location evidence="1">Nucleus</location>
    </subcellularLocation>
</comment>
<evidence type="ECO:0000259" key="4">
    <source>
        <dbReference type="PROSITE" id="PS50090"/>
    </source>
</evidence>
<dbReference type="PROSITE" id="PS50090">
    <property type="entry name" value="MYB_LIKE"/>
    <property type="match status" value="1"/>
</dbReference>
<sequence>MGPFEMDRAPDFPETFAGLKYDSVDENVFHSSEDKMSNMKHFLMEPKHDNIAVDSFLGLGMENMGIGSNMEEFSHGFDFSFLPDYGGLDYCSTQDVEAGLELEILDGFLDEVDEVEDIYASHNLSSIETEVKKKVSELDGDPYGLMNFSSETYSPRISGSIGLSEWSKETVPNAESKNVSSDKIKDSLDTHCFYASEDDRKPLSTFISSWGKRGKNRKKNLRNTACSRLNSSGRRMSSVSYDFRPRKGPMKKYIQTSTENTLSDDDQLTSSESEDDISVTNTSKSRSDRRKHQRMWTVDEVVKLVDGISHFGVGKWTDIKNLFFHSASYRTPVDIRDKWRNLLKASYTEKRNDSIQAEEKRRSGVYPIPKDILHRVRELASLHPYPLSKSLSFAHDSSRSLSISRKKKKKNEY</sequence>
<dbReference type="AlphaFoldDB" id="A0ABD1BF76"/>
<feature type="compositionally biased region" description="Acidic residues" evidence="3">
    <location>
        <begin position="262"/>
        <end position="277"/>
    </location>
</feature>
<evidence type="ECO:0000256" key="1">
    <source>
        <dbReference type="ARBA" id="ARBA00004123"/>
    </source>
</evidence>
<evidence type="ECO:0000313" key="7">
    <source>
        <dbReference type="Proteomes" id="UP001558713"/>
    </source>
</evidence>
<organism evidence="6 7">
    <name type="scientific">Cardamine amara subsp. amara</name>
    <dbReference type="NCBI Taxonomy" id="228776"/>
    <lineage>
        <taxon>Eukaryota</taxon>
        <taxon>Viridiplantae</taxon>
        <taxon>Streptophyta</taxon>
        <taxon>Embryophyta</taxon>
        <taxon>Tracheophyta</taxon>
        <taxon>Spermatophyta</taxon>
        <taxon>Magnoliopsida</taxon>
        <taxon>eudicotyledons</taxon>
        <taxon>Gunneridae</taxon>
        <taxon>Pentapetalae</taxon>
        <taxon>rosids</taxon>
        <taxon>malvids</taxon>
        <taxon>Brassicales</taxon>
        <taxon>Brassicaceae</taxon>
        <taxon>Cardamineae</taxon>
        <taxon>Cardamine</taxon>
    </lineage>
</organism>
<dbReference type="PANTHER" id="PTHR47122">
    <property type="entry name" value="MYB-LIKE DNA-BINDING DOMAIN CONTAINING PROTEIN, EXPRESSED"/>
    <property type="match status" value="1"/>
</dbReference>
<feature type="domain" description="Myb-like" evidence="4">
    <location>
        <begin position="288"/>
        <end position="343"/>
    </location>
</feature>
<dbReference type="Proteomes" id="UP001558713">
    <property type="component" value="Unassembled WGS sequence"/>
</dbReference>
<protein>
    <submittedName>
        <fullName evidence="6">Telomere-binding protein 1</fullName>
    </submittedName>
</protein>
<dbReference type="GO" id="GO:0005634">
    <property type="term" value="C:nucleus"/>
    <property type="evidence" value="ECO:0007669"/>
    <property type="project" value="UniProtKB-SubCell"/>
</dbReference>
<dbReference type="Gene3D" id="1.10.246.220">
    <property type="match status" value="1"/>
</dbReference>
<evidence type="ECO:0000313" key="6">
    <source>
        <dbReference type="EMBL" id="KAL1209926.1"/>
    </source>
</evidence>
<evidence type="ECO:0000259" key="5">
    <source>
        <dbReference type="PROSITE" id="PS51294"/>
    </source>
</evidence>
<feature type="domain" description="HTH myb-type" evidence="5">
    <location>
        <begin position="288"/>
        <end position="347"/>
    </location>
</feature>
<comment type="caution">
    <text evidence="6">The sequence shown here is derived from an EMBL/GenBank/DDBJ whole genome shotgun (WGS) entry which is preliminary data.</text>
</comment>
<dbReference type="InterPro" id="IPR009057">
    <property type="entry name" value="Homeodomain-like_sf"/>
</dbReference>
<name>A0ABD1BF76_CARAN</name>
<dbReference type="SUPFAM" id="SSF46689">
    <property type="entry name" value="Homeodomain-like"/>
    <property type="match status" value="1"/>
</dbReference>
<proteinExistence type="predicted"/>
<keyword evidence="2" id="KW-0539">Nucleus</keyword>
<dbReference type="SMART" id="SM00717">
    <property type="entry name" value="SANT"/>
    <property type="match status" value="1"/>
</dbReference>
<evidence type="ECO:0000256" key="3">
    <source>
        <dbReference type="SAM" id="MobiDB-lite"/>
    </source>
</evidence>
<gene>
    <name evidence="6" type="ORF">V5N11_020492</name>
</gene>
<dbReference type="Pfam" id="PF00249">
    <property type="entry name" value="Myb_DNA-binding"/>
    <property type="match status" value="1"/>
</dbReference>
<evidence type="ECO:0000256" key="2">
    <source>
        <dbReference type="ARBA" id="ARBA00023242"/>
    </source>
</evidence>
<dbReference type="PROSITE" id="PS51294">
    <property type="entry name" value="HTH_MYB"/>
    <property type="match status" value="1"/>
</dbReference>
<dbReference type="InterPro" id="IPR001005">
    <property type="entry name" value="SANT/Myb"/>
</dbReference>
<feature type="region of interest" description="Disordered" evidence="3">
    <location>
        <begin position="229"/>
        <end position="292"/>
    </location>
</feature>
<dbReference type="PANTHER" id="PTHR47122:SF5">
    <property type="entry name" value="TRF-LIKE 8"/>
    <property type="match status" value="1"/>
</dbReference>
<reference evidence="6 7" key="1">
    <citation type="submission" date="2024-04" db="EMBL/GenBank/DDBJ databases">
        <title>Genome assembly C_amara_ONT_v2.</title>
        <authorList>
            <person name="Yant L."/>
            <person name="Moore C."/>
            <person name="Slenker M."/>
        </authorList>
    </citation>
    <scope>NUCLEOTIDE SEQUENCE [LARGE SCALE GENOMIC DNA]</scope>
    <source>
        <tissue evidence="6">Leaf</tissue>
    </source>
</reference>
<keyword evidence="7" id="KW-1185">Reference proteome</keyword>
<dbReference type="EMBL" id="JBANAX010000402">
    <property type="protein sequence ID" value="KAL1209926.1"/>
    <property type="molecule type" value="Genomic_DNA"/>
</dbReference>